<dbReference type="RefSeq" id="WP_095745120.1">
    <property type="nucleotide sequence ID" value="NZ_CP023284.1"/>
</dbReference>
<protein>
    <submittedName>
        <fullName evidence="3">Lysozyme inhibitor</fullName>
    </submittedName>
</protein>
<dbReference type="InterPro" id="IPR036501">
    <property type="entry name" value="Inhibitor_vert_lysozyme_sf"/>
</dbReference>
<sequence>MTTTTTFKKTPSAALLFLAALGSAGAAWSRDGVLPPETMALYGGRWSTNCADAAAPTLQVREDMLIAERGKRRVVGRQPDTAHSFFGNQPPPPNFDVALMSRVGKGDNAMINFLVFRDARGQSITLKADKPVMGQLGPELMKPRYWRCDGPARAAAPPAEPATAAPKPPAPATGSPAALARGPAMDKAWRAALGARETERWLVRREGPSPEPQWVTVDGTRYLLHAFCKPHDCYDHNAIALYDQGSGRLYGLVQRNGQNQLLGGPSPQFAGQLDRLWREQWRAKN</sequence>
<dbReference type="AlphaFoldDB" id="A0A250DK80"/>
<feature type="compositionally biased region" description="Low complexity" evidence="1">
    <location>
        <begin position="151"/>
        <end position="165"/>
    </location>
</feature>
<evidence type="ECO:0000313" key="4">
    <source>
        <dbReference type="Proteomes" id="UP000217154"/>
    </source>
</evidence>
<dbReference type="Pfam" id="PF08816">
    <property type="entry name" value="Ivy"/>
    <property type="match status" value="1"/>
</dbReference>
<evidence type="ECO:0000256" key="1">
    <source>
        <dbReference type="SAM" id="MobiDB-lite"/>
    </source>
</evidence>
<feature type="region of interest" description="Disordered" evidence="1">
    <location>
        <begin position="151"/>
        <end position="181"/>
    </location>
</feature>
<dbReference type="EMBL" id="CP023284">
    <property type="protein sequence ID" value="ATA54531.1"/>
    <property type="molecule type" value="Genomic_DNA"/>
</dbReference>
<evidence type="ECO:0000256" key="2">
    <source>
        <dbReference type="SAM" id="SignalP"/>
    </source>
</evidence>
<accession>A0A250DK80</accession>
<gene>
    <name evidence="3" type="ORF">CKY39_15930</name>
</gene>
<proteinExistence type="predicted"/>
<dbReference type="SUPFAM" id="SSF89872">
    <property type="entry name" value="Inhibitor of vertebrate lysozyme, Ivy"/>
    <property type="match status" value="1"/>
</dbReference>
<reference evidence="3 4" key="1">
    <citation type="submission" date="2017-09" db="EMBL/GenBank/DDBJ databases">
        <title>The diverse metabolic capabilities of V. boronicumulans make it an excellent choice for continued studies on novel biodegradation.</title>
        <authorList>
            <person name="Sun S."/>
        </authorList>
    </citation>
    <scope>NUCLEOTIDE SEQUENCE [LARGE SCALE GENOMIC DNA]</scope>
    <source>
        <strain evidence="3 4">J1</strain>
    </source>
</reference>
<feature type="chain" id="PRO_5012625751" evidence="2">
    <location>
        <begin position="27"/>
        <end position="285"/>
    </location>
</feature>
<name>A0A250DK80_9BURK</name>
<feature type="signal peptide" evidence="2">
    <location>
        <begin position="1"/>
        <end position="26"/>
    </location>
</feature>
<keyword evidence="2" id="KW-0732">Signal</keyword>
<evidence type="ECO:0000313" key="3">
    <source>
        <dbReference type="EMBL" id="ATA54531.1"/>
    </source>
</evidence>
<dbReference type="Proteomes" id="UP000217154">
    <property type="component" value="Chromosome"/>
</dbReference>
<dbReference type="KEGG" id="vbo:CKY39_15930"/>
<organism evidence="3 4">
    <name type="scientific">Variovorax boronicumulans</name>
    <dbReference type="NCBI Taxonomy" id="436515"/>
    <lineage>
        <taxon>Bacteria</taxon>
        <taxon>Pseudomonadati</taxon>
        <taxon>Pseudomonadota</taxon>
        <taxon>Betaproteobacteria</taxon>
        <taxon>Burkholderiales</taxon>
        <taxon>Comamonadaceae</taxon>
        <taxon>Variovorax</taxon>
    </lineage>
</organism>
<dbReference type="Gene3D" id="3.40.1420.10">
    <property type="entry name" value="Inhibitor of vertebrate lysozyme"/>
    <property type="match status" value="1"/>
</dbReference>